<dbReference type="Gene3D" id="2.120.10.10">
    <property type="match status" value="1"/>
</dbReference>
<organism evidence="2 3">
    <name type="scientific">Eiseniibacteriota bacterium</name>
    <dbReference type="NCBI Taxonomy" id="2212470"/>
    <lineage>
        <taxon>Bacteria</taxon>
        <taxon>Candidatus Eiseniibacteriota</taxon>
    </lineage>
</organism>
<dbReference type="InterPro" id="IPR036278">
    <property type="entry name" value="Sialidase_sf"/>
</dbReference>
<dbReference type="SUPFAM" id="SSF50939">
    <property type="entry name" value="Sialidases"/>
    <property type="match status" value="1"/>
</dbReference>
<dbReference type="EMBL" id="JABDJR010000180">
    <property type="protein sequence ID" value="NNF06065.1"/>
    <property type="molecule type" value="Genomic_DNA"/>
</dbReference>
<feature type="non-terminal residue" evidence="2">
    <location>
        <position position="1"/>
    </location>
</feature>
<dbReference type="AlphaFoldDB" id="A0A7Y2H1J5"/>
<dbReference type="CDD" id="cd15482">
    <property type="entry name" value="Sialidase_non-viral"/>
    <property type="match status" value="1"/>
</dbReference>
<reference evidence="2 3" key="1">
    <citation type="submission" date="2020-03" db="EMBL/GenBank/DDBJ databases">
        <title>Metabolic flexibility allows generalist bacteria to become dominant in a frequently disturbed ecosystem.</title>
        <authorList>
            <person name="Chen Y.-J."/>
            <person name="Leung P.M."/>
            <person name="Bay S.K."/>
            <person name="Hugenholtz P."/>
            <person name="Kessler A.J."/>
            <person name="Shelley G."/>
            <person name="Waite D.W."/>
            <person name="Cook P.L."/>
            <person name="Greening C."/>
        </authorList>
    </citation>
    <scope>NUCLEOTIDE SEQUENCE [LARGE SCALE GENOMIC DNA]</scope>
    <source>
        <strain evidence="2">SS_bin_28</strain>
    </source>
</reference>
<evidence type="ECO:0000259" key="1">
    <source>
        <dbReference type="Pfam" id="PF13860"/>
    </source>
</evidence>
<dbReference type="Pfam" id="PF13860">
    <property type="entry name" value="FlgD_ig"/>
    <property type="match status" value="1"/>
</dbReference>
<protein>
    <submittedName>
        <fullName evidence="2">T9SS type A sorting domain-containing protein</fullName>
    </submittedName>
</protein>
<dbReference type="Proteomes" id="UP000547674">
    <property type="component" value="Unassembled WGS sequence"/>
</dbReference>
<feature type="domain" description="FlgD/Vpr Ig-like" evidence="1">
    <location>
        <begin position="266"/>
        <end position="324"/>
    </location>
</feature>
<dbReference type="Gene3D" id="2.60.40.4070">
    <property type="match status" value="1"/>
</dbReference>
<accession>A0A7Y2H1J5</accession>
<sequence>PSYVIRSTNAWDPNQTTTFQATQVDLGGEYRYPIGGTSTPNPLGLHSMVWVVADPTTGPTPHVYAMGAMIPPGPDPLDVFFARSTDGGVSFDPPVRLNTDPQQSGNWQWLPVMSIAPNGRIDVVWNDTRATGTPNLNELYYTCSSDGGLTWSPNQKVSGQWDAHLGWGNNAHYGEYNQMVSDNVGADLAWTATFNGEMDIFHTRLGDYDCNQNSVGDSTDIANQTSADLNQDGVPDECEFVPTSAEPDFGSPAVVHSAFPNPFRHSTTVRFTIETEEEVVRLRVFDLQGRELHRLVDGSLRRGRQEVVWDGREVAGELLPSGVYFYLLEIGGVRSAGKLVLSR</sequence>
<dbReference type="InterPro" id="IPR026444">
    <property type="entry name" value="Secre_tail"/>
</dbReference>
<evidence type="ECO:0000313" key="3">
    <source>
        <dbReference type="Proteomes" id="UP000547674"/>
    </source>
</evidence>
<comment type="caution">
    <text evidence="2">The sequence shown here is derived from an EMBL/GenBank/DDBJ whole genome shotgun (WGS) entry which is preliminary data.</text>
</comment>
<gene>
    <name evidence="2" type="ORF">HKN21_04840</name>
</gene>
<evidence type="ECO:0000313" key="2">
    <source>
        <dbReference type="EMBL" id="NNF06065.1"/>
    </source>
</evidence>
<name>A0A7Y2H1J5_UNCEI</name>
<proteinExistence type="predicted"/>
<dbReference type="NCBIfam" id="TIGR04183">
    <property type="entry name" value="Por_Secre_tail"/>
    <property type="match status" value="1"/>
</dbReference>
<dbReference type="InterPro" id="IPR025965">
    <property type="entry name" value="FlgD/Vpr_Ig-like"/>
</dbReference>